<comment type="caution">
    <text evidence="1">The sequence shown here is derived from an EMBL/GenBank/DDBJ whole genome shotgun (WGS) entry which is preliminary data.</text>
</comment>
<gene>
    <name evidence="1" type="primary">ALOX12B</name>
    <name evidence="1" type="ORF">GBF38_006061</name>
</gene>
<organism evidence="1 2">
    <name type="scientific">Nibea albiflora</name>
    <name type="common">Yellow drum</name>
    <name type="synonym">Corvina albiflora</name>
    <dbReference type="NCBI Taxonomy" id="240163"/>
    <lineage>
        <taxon>Eukaryota</taxon>
        <taxon>Metazoa</taxon>
        <taxon>Chordata</taxon>
        <taxon>Craniata</taxon>
        <taxon>Vertebrata</taxon>
        <taxon>Euteleostomi</taxon>
        <taxon>Actinopterygii</taxon>
        <taxon>Neopterygii</taxon>
        <taxon>Teleostei</taxon>
        <taxon>Neoteleostei</taxon>
        <taxon>Acanthomorphata</taxon>
        <taxon>Eupercaria</taxon>
        <taxon>Sciaenidae</taxon>
        <taxon>Nibea</taxon>
    </lineage>
</organism>
<reference evidence="1" key="1">
    <citation type="submission" date="2020-04" db="EMBL/GenBank/DDBJ databases">
        <title>A chromosome-scale assembly and high-density genetic map of the yellow drum (Nibea albiflora) genome.</title>
        <authorList>
            <person name="Xu D."/>
            <person name="Zhang W."/>
            <person name="Chen R."/>
            <person name="Tan P."/>
            <person name="Wang L."/>
            <person name="Song H."/>
            <person name="Tian L."/>
            <person name="Zhu Q."/>
            <person name="Wang B."/>
        </authorList>
    </citation>
    <scope>NUCLEOTIDE SEQUENCE</scope>
    <source>
        <strain evidence="1">ZJHYS-2018</strain>
    </source>
</reference>
<keyword evidence="2" id="KW-1185">Reference proteome</keyword>
<dbReference type="EMBL" id="CM024802">
    <property type="protein sequence ID" value="KAG8011323.1"/>
    <property type="molecule type" value="Genomic_DNA"/>
</dbReference>
<dbReference type="Proteomes" id="UP000805704">
    <property type="component" value="Chromosome 14"/>
</dbReference>
<name>A0ACB7FBQ4_NIBAL</name>
<protein>
    <submittedName>
        <fullName evidence="1">Arachidonate 12-lipoxygenase</fullName>
    </submittedName>
</protein>
<proteinExistence type="predicted"/>
<evidence type="ECO:0000313" key="1">
    <source>
        <dbReference type="EMBL" id="KAG8011323.1"/>
    </source>
</evidence>
<sequence>MFPFVCGQSFRRDQFSSHFTNVHGDIHAGLNGWMEHRCPLAYYGCTFSQRRFYPSTRGAKVVHDRNLRSFGVQPCPRAKLPSDSQSDQFSGLPIEILWHIAGFLDSFSLCQLSLVSRTMREVCASLLQTRGIVDLQWERRPCPGAPGTVSWQIKNRMAVQGGNSVVERWKRWEKNGDGASYIPHIKDLKALSADISFSFLKAFQFKHIGELILAELNMKNLTDEPWESFEAMKGFSWLKKSPFLDYMFQHWKDDDFYGYQFLNGPNPNMIQRCSKLPSNFPVTEEMVKPFLANGSSLTAEIKKGNIFIINYKIMEDLPQKLDGERAPLAPVFCLLYLNPEKKLLPIAIQLGQKPSAETPIFLPSDLESDWLLAKMHVKQADALYSQIIAHLQNTHLLSEVFAMATLRNLPKIHPLYKFSLEDITKELLRKALSQTTYSSLCLPENIAARGLESIPNFYYRDDALRLWSIINSFVEAVVAYYYPSDSEVSADSELQEWANEIYYYGFLGNDDSGIPSSFQTVEELIKFVTMVIFTSSVQHAAVNNPQVPLGIYPQQRFDEPAVLQMIKDFQAELSSLSVAITKRNSELELPYYYLNPKEIENSITQ</sequence>
<accession>A0ACB7FBQ4</accession>
<evidence type="ECO:0000313" key="2">
    <source>
        <dbReference type="Proteomes" id="UP000805704"/>
    </source>
</evidence>